<organism evidence="2 3">
    <name type="scientific">Xylaria flabelliformis</name>
    <dbReference type="NCBI Taxonomy" id="2512241"/>
    <lineage>
        <taxon>Eukaryota</taxon>
        <taxon>Fungi</taxon>
        <taxon>Dikarya</taxon>
        <taxon>Ascomycota</taxon>
        <taxon>Pezizomycotina</taxon>
        <taxon>Sordariomycetes</taxon>
        <taxon>Xylariomycetidae</taxon>
        <taxon>Xylariales</taxon>
        <taxon>Xylariaceae</taxon>
        <taxon>Xylaria</taxon>
    </lineage>
</organism>
<name>A0A553HNB5_9PEZI</name>
<dbReference type="Proteomes" id="UP000319160">
    <property type="component" value="Unassembled WGS sequence"/>
</dbReference>
<evidence type="ECO:0000256" key="1">
    <source>
        <dbReference type="SAM" id="MobiDB-lite"/>
    </source>
</evidence>
<dbReference type="AlphaFoldDB" id="A0A553HNB5"/>
<protein>
    <submittedName>
        <fullName evidence="2">Uncharacterized protein</fullName>
    </submittedName>
</protein>
<sequence>MMPSHAQDIRQANTETGADRGREDDASTLMEDELDASRNTHLCWSNFATNDRAYKLQTNIGLENRFDLQKELSRKVAAAESEWALKKPHRALFAKQETYSENLARRIFKLPACLPSKLGALLDCRFVATNKNPCIRRDWKVVMLEEIVGFMTDEGQQVPNGRLWGRRQFQPIQKWLVVIRGQDTRFSEKGFETFNTMTNPWFKIDEGLQDDGRNATQQHEGSGD</sequence>
<dbReference type="STRING" id="2512241.A0A553HNB5"/>
<reference evidence="3" key="1">
    <citation type="submission" date="2019-06" db="EMBL/GenBank/DDBJ databases">
        <title>Draft genome sequence of the griseofulvin-producing fungus Xylaria cubensis strain G536.</title>
        <authorList>
            <person name="Mead M.E."/>
            <person name="Raja H.A."/>
            <person name="Steenwyk J.L."/>
            <person name="Knowles S.L."/>
            <person name="Oberlies N.H."/>
            <person name="Rokas A."/>
        </authorList>
    </citation>
    <scope>NUCLEOTIDE SEQUENCE [LARGE SCALE GENOMIC DNA]</scope>
    <source>
        <strain evidence="3">G536</strain>
    </source>
</reference>
<feature type="compositionally biased region" description="Polar residues" evidence="1">
    <location>
        <begin position="214"/>
        <end position="224"/>
    </location>
</feature>
<gene>
    <name evidence="2" type="ORF">FHL15_009623</name>
</gene>
<accession>A0A553HNB5</accession>
<dbReference type="EMBL" id="VFLP01000067">
    <property type="protein sequence ID" value="TRX89454.1"/>
    <property type="molecule type" value="Genomic_DNA"/>
</dbReference>
<feature type="region of interest" description="Disordered" evidence="1">
    <location>
        <begin position="205"/>
        <end position="224"/>
    </location>
</feature>
<keyword evidence="3" id="KW-1185">Reference proteome</keyword>
<feature type="region of interest" description="Disordered" evidence="1">
    <location>
        <begin position="1"/>
        <end position="25"/>
    </location>
</feature>
<evidence type="ECO:0000313" key="3">
    <source>
        <dbReference type="Proteomes" id="UP000319160"/>
    </source>
</evidence>
<dbReference type="OrthoDB" id="4658423at2759"/>
<proteinExistence type="predicted"/>
<evidence type="ECO:0000313" key="2">
    <source>
        <dbReference type="EMBL" id="TRX89454.1"/>
    </source>
</evidence>
<comment type="caution">
    <text evidence="2">The sequence shown here is derived from an EMBL/GenBank/DDBJ whole genome shotgun (WGS) entry which is preliminary data.</text>
</comment>